<keyword evidence="2" id="KW-1185">Reference proteome</keyword>
<gene>
    <name evidence="1" type="ORF">LOK49_LG02G00150</name>
</gene>
<reference evidence="1 2" key="1">
    <citation type="journal article" date="2022" name="Plant J.">
        <title>Chromosome-level genome of Camellia lanceoleosa provides a valuable resource for understanding genome evolution and self-incompatibility.</title>
        <authorList>
            <person name="Gong W."/>
            <person name="Xiao S."/>
            <person name="Wang L."/>
            <person name="Liao Z."/>
            <person name="Chang Y."/>
            <person name="Mo W."/>
            <person name="Hu G."/>
            <person name="Li W."/>
            <person name="Zhao G."/>
            <person name="Zhu H."/>
            <person name="Hu X."/>
            <person name="Ji K."/>
            <person name="Xiang X."/>
            <person name="Song Q."/>
            <person name="Yuan D."/>
            <person name="Jin S."/>
            <person name="Zhang L."/>
        </authorList>
    </citation>
    <scope>NUCLEOTIDE SEQUENCE [LARGE SCALE GENOMIC DNA]</scope>
    <source>
        <strain evidence="1">SQ_2022a</strain>
    </source>
</reference>
<sequence>MDPHSQTMDSEDEVEEPSATPLWKYVTKVPGETSSAKPGEGGSMKFICNFGCKTEAYTGSYSRSIIFVLLLSTNCRSLTRYRDEDFNNWDAYPEDTNIEEDFTIIEQRDNVSLSDSEEDVENNFDDIGVPSLALTVTASPSCPPPTIQESSSMEKIERAQRRLEKARGKKQKK</sequence>
<proteinExistence type="predicted"/>
<comment type="caution">
    <text evidence="1">The sequence shown here is derived from an EMBL/GenBank/DDBJ whole genome shotgun (WGS) entry which is preliminary data.</text>
</comment>
<accession>A0ACC0IN11</accession>
<organism evidence="1 2">
    <name type="scientific">Camellia lanceoleosa</name>
    <dbReference type="NCBI Taxonomy" id="1840588"/>
    <lineage>
        <taxon>Eukaryota</taxon>
        <taxon>Viridiplantae</taxon>
        <taxon>Streptophyta</taxon>
        <taxon>Embryophyta</taxon>
        <taxon>Tracheophyta</taxon>
        <taxon>Spermatophyta</taxon>
        <taxon>Magnoliopsida</taxon>
        <taxon>eudicotyledons</taxon>
        <taxon>Gunneridae</taxon>
        <taxon>Pentapetalae</taxon>
        <taxon>asterids</taxon>
        <taxon>Ericales</taxon>
        <taxon>Theaceae</taxon>
        <taxon>Camellia</taxon>
    </lineage>
</organism>
<evidence type="ECO:0000313" key="2">
    <source>
        <dbReference type="Proteomes" id="UP001060215"/>
    </source>
</evidence>
<dbReference type="Proteomes" id="UP001060215">
    <property type="component" value="Chromosome 3"/>
</dbReference>
<protein>
    <submittedName>
        <fullName evidence="1">Uncharacterized protein</fullName>
    </submittedName>
</protein>
<dbReference type="EMBL" id="CM045760">
    <property type="protein sequence ID" value="KAI8026776.1"/>
    <property type="molecule type" value="Genomic_DNA"/>
</dbReference>
<evidence type="ECO:0000313" key="1">
    <source>
        <dbReference type="EMBL" id="KAI8026776.1"/>
    </source>
</evidence>
<name>A0ACC0IN11_9ERIC</name>